<feature type="domain" description="FAD/NAD(P)-binding" evidence="15">
    <location>
        <begin position="7"/>
        <end position="334"/>
    </location>
</feature>
<dbReference type="PRINTS" id="PR00368">
    <property type="entry name" value="FADPNR"/>
</dbReference>
<dbReference type="SUPFAM" id="SSF51905">
    <property type="entry name" value="FAD/NAD(P)-binding domain"/>
    <property type="match status" value="1"/>
</dbReference>
<proteinExistence type="inferred from homology"/>
<dbReference type="PANTHER" id="PTHR22912:SF217">
    <property type="entry name" value="DIHYDROLIPOYL DEHYDROGENASE"/>
    <property type="match status" value="1"/>
</dbReference>
<feature type="domain" description="Pyridine nucleotide-disulphide oxidoreductase dimerisation" evidence="14">
    <location>
        <begin position="354"/>
        <end position="462"/>
    </location>
</feature>
<evidence type="ECO:0000256" key="11">
    <source>
        <dbReference type="ARBA" id="ARBA00023284"/>
    </source>
</evidence>
<dbReference type="InterPro" id="IPR050151">
    <property type="entry name" value="Class-I_Pyr_Nuc-Dis_Oxidored"/>
</dbReference>
<comment type="similarity">
    <text evidence="2 13">Belongs to the class-I pyridine nucleotide-disulfide oxidoreductase family.</text>
</comment>
<evidence type="ECO:0000256" key="10">
    <source>
        <dbReference type="ARBA" id="ARBA00023157"/>
    </source>
</evidence>
<evidence type="ECO:0000313" key="16">
    <source>
        <dbReference type="EMBL" id="MFD2672813.1"/>
    </source>
</evidence>
<dbReference type="PRINTS" id="PR00411">
    <property type="entry name" value="PNDRDTASEI"/>
</dbReference>
<comment type="miscellaneous">
    <text evidence="13">The active site is a redox-active disulfide bond.</text>
</comment>
<dbReference type="Proteomes" id="UP001597497">
    <property type="component" value="Unassembled WGS sequence"/>
</dbReference>
<dbReference type="PIRSF" id="PIRSF000350">
    <property type="entry name" value="Mercury_reductase_MerA"/>
    <property type="match status" value="1"/>
</dbReference>
<dbReference type="EC" id="1.8.1.4" evidence="3 13"/>
<evidence type="ECO:0000256" key="2">
    <source>
        <dbReference type="ARBA" id="ARBA00007532"/>
    </source>
</evidence>
<evidence type="ECO:0000256" key="12">
    <source>
        <dbReference type="ARBA" id="ARBA00049187"/>
    </source>
</evidence>
<evidence type="ECO:0000256" key="5">
    <source>
        <dbReference type="ARBA" id="ARBA00022490"/>
    </source>
</evidence>
<accession>A0ABW5RCQ8</accession>
<dbReference type="PROSITE" id="PS00076">
    <property type="entry name" value="PYRIDINE_REDOX_1"/>
    <property type="match status" value="1"/>
</dbReference>
<dbReference type="Gene3D" id="3.50.50.60">
    <property type="entry name" value="FAD/NAD(P)-binding domain"/>
    <property type="match status" value="2"/>
</dbReference>
<keyword evidence="6 13" id="KW-0285">Flavoprotein</keyword>
<dbReference type="InterPro" id="IPR023753">
    <property type="entry name" value="FAD/NAD-binding_dom"/>
</dbReference>
<evidence type="ECO:0000256" key="1">
    <source>
        <dbReference type="ARBA" id="ARBA00004496"/>
    </source>
</evidence>
<dbReference type="PANTHER" id="PTHR22912">
    <property type="entry name" value="DISULFIDE OXIDOREDUCTASE"/>
    <property type="match status" value="1"/>
</dbReference>
<dbReference type="GO" id="GO:0004148">
    <property type="term" value="F:dihydrolipoyl dehydrogenase (NADH) activity"/>
    <property type="evidence" value="ECO:0007669"/>
    <property type="project" value="UniProtKB-EC"/>
</dbReference>
<evidence type="ECO:0000256" key="9">
    <source>
        <dbReference type="ARBA" id="ARBA00023027"/>
    </source>
</evidence>
<comment type="caution">
    <text evidence="16">The sequence shown here is derived from an EMBL/GenBank/DDBJ whole genome shotgun (WGS) entry which is preliminary data.</text>
</comment>
<dbReference type="RefSeq" id="WP_379930375.1">
    <property type="nucleotide sequence ID" value="NZ_JBHUMM010000043.1"/>
</dbReference>
<keyword evidence="9 13" id="KW-0520">NAD</keyword>
<protein>
    <recommendedName>
        <fullName evidence="4 13">Dihydrolipoyl dehydrogenase</fullName>
        <ecNumber evidence="3 13">1.8.1.4</ecNumber>
    </recommendedName>
</protein>
<keyword evidence="11 13" id="KW-0676">Redox-active center</keyword>
<dbReference type="InterPro" id="IPR004099">
    <property type="entry name" value="Pyr_nucl-diS_OxRdtase_dimer"/>
</dbReference>
<keyword evidence="5" id="KW-0963">Cytoplasm</keyword>
<dbReference type="InterPro" id="IPR001100">
    <property type="entry name" value="Pyr_nuc-diS_OxRdtase"/>
</dbReference>
<keyword evidence="7 13" id="KW-0274">FAD</keyword>
<gene>
    <name evidence="16" type="primary">lpdA</name>
    <name evidence="16" type="ORF">ACFSUC_14690</name>
</gene>
<dbReference type="EMBL" id="JBHUMM010000043">
    <property type="protein sequence ID" value="MFD2672813.1"/>
    <property type="molecule type" value="Genomic_DNA"/>
</dbReference>
<evidence type="ECO:0000313" key="17">
    <source>
        <dbReference type="Proteomes" id="UP001597497"/>
    </source>
</evidence>
<comment type="cofactor">
    <cofactor evidence="13">
        <name>FAD</name>
        <dbReference type="ChEBI" id="CHEBI:57692"/>
    </cofactor>
    <text evidence="13">Binds 1 FAD per subunit.</text>
</comment>
<dbReference type="SUPFAM" id="SSF55424">
    <property type="entry name" value="FAD/NAD-linked reductases, dimerisation (C-terminal) domain"/>
    <property type="match status" value="1"/>
</dbReference>
<reference evidence="17" key="1">
    <citation type="journal article" date="2019" name="Int. J. Syst. Evol. Microbiol.">
        <title>The Global Catalogue of Microorganisms (GCM) 10K type strain sequencing project: providing services to taxonomists for standard genome sequencing and annotation.</title>
        <authorList>
            <consortium name="The Broad Institute Genomics Platform"/>
            <consortium name="The Broad Institute Genome Sequencing Center for Infectious Disease"/>
            <person name="Wu L."/>
            <person name="Ma J."/>
        </authorList>
    </citation>
    <scope>NUCLEOTIDE SEQUENCE [LARGE SCALE GENOMIC DNA]</scope>
    <source>
        <strain evidence="17">KCTC 33676</strain>
    </source>
</reference>
<organism evidence="16 17">
    <name type="scientific">Marinicrinis sediminis</name>
    <dbReference type="NCBI Taxonomy" id="1652465"/>
    <lineage>
        <taxon>Bacteria</taxon>
        <taxon>Bacillati</taxon>
        <taxon>Bacillota</taxon>
        <taxon>Bacilli</taxon>
        <taxon>Bacillales</taxon>
        <taxon>Paenibacillaceae</taxon>
    </lineage>
</organism>
<dbReference type="Gene3D" id="3.30.390.30">
    <property type="match status" value="1"/>
</dbReference>
<evidence type="ECO:0000256" key="7">
    <source>
        <dbReference type="ARBA" id="ARBA00022827"/>
    </source>
</evidence>
<comment type="subcellular location">
    <subcellularLocation>
        <location evidence="1">Cytoplasm</location>
    </subcellularLocation>
</comment>
<keyword evidence="17" id="KW-1185">Reference proteome</keyword>
<dbReference type="NCBIfam" id="TIGR01350">
    <property type="entry name" value="lipoamide_DH"/>
    <property type="match status" value="1"/>
</dbReference>
<dbReference type="Pfam" id="PF07992">
    <property type="entry name" value="Pyr_redox_2"/>
    <property type="match status" value="1"/>
</dbReference>
<comment type="catalytic activity">
    <reaction evidence="12 13">
        <text>N(6)-[(R)-dihydrolipoyl]-L-lysyl-[protein] + NAD(+) = N(6)-[(R)-lipoyl]-L-lysyl-[protein] + NADH + H(+)</text>
        <dbReference type="Rhea" id="RHEA:15045"/>
        <dbReference type="Rhea" id="RHEA-COMP:10474"/>
        <dbReference type="Rhea" id="RHEA-COMP:10475"/>
        <dbReference type="ChEBI" id="CHEBI:15378"/>
        <dbReference type="ChEBI" id="CHEBI:57540"/>
        <dbReference type="ChEBI" id="CHEBI:57945"/>
        <dbReference type="ChEBI" id="CHEBI:83099"/>
        <dbReference type="ChEBI" id="CHEBI:83100"/>
        <dbReference type="EC" id="1.8.1.4"/>
    </reaction>
</comment>
<dbReference type="InterPro" id="IPR036188">
    <property type="entry name" value="FAD/NAD-bd_sf"/>
</dbReference>
<evidence type="ECO:0000259" key="14">
    <source>
        <dbReference type="Pfam" id="PF02852"/>
    </source>
</evidence>
<evidence type="ECO:0000256" key="8">
    <source>
        <dbReference type="ARBA" id="ARBA00023002"/>
    </source>
</evidence>
<keyword evidence="10" id="KW-1015">Disulfide bond</keyword>
<evidence type="ECO:0000256" key="13">
    <source>
        <dbReference type="RuleBase" id="RU003692"/>
    </source>
</evidence>
<keyword evidence="8 13" id="KW-0560">Oxidoreductase</keyword>
<evidence type="ECO:0000259" key="15">
    <source>
        <dbReference type="Pfam" id="PF07992"/>
    </source>
</evidence>
<evidence type="ECO:0000256" key="3">
    <source>
        <dbReference type="ARBA" id="ARBA00012608"/>
    </source>
</evidence>
<dbReference type="InterPro" id="IPR012999">
    <property type="entry name" value="Pyr_OxRdtase_I_AS"/>
</dbReference>
<dbReference type="Pfam" id="PF02852">
    <property type="entry name" value="Pyr_redox_dim"/>
    <property type="match status" value="1"/>
</dbReference>
<dbReference type="InterPro" id="IPR016156">
    <property type="entry name" value="FAD/NAD-linked_Rdtase_dimer_sf"/>
</dbReference>
<evidence type="ECO:0000256" key="6">
    <source>
        <dbReference type="ARBA" id="ARBA00022630"/>
    </source>
</evidence>
<sequence>MEPKQCDVVILGGGIAGYTAAIRASQLGKNVVLVEKDKVGGTCLHQGCIPSKSLLHSAELYVKMQDSEAYGITARDVRLDFQRVQMRKNKIVTQLYQGLQMLMKKNKIEVIHGRGRVMGPSIFSPKSGAVAVELENDESVMVVGTHTIIATGTRPRKLDSLPEDARIMTSDEALQMDELPKSIVIVGGGVIGSEWASMLCDFGVEVTIVEYASRILPLEDEDVSREIARSFENRGIRILTDARIESERVEAGQDSLFIPVQQHSKSVQLEASAMLISVGRQGNVEGLGLENTDVQVASGLITINEHFQTGEPHIYAIGDVTGGIQLAHAAAHEGIYAAEHSAGLKGIRHRDDQIPKCIYSAPEAASVGWTEEQARQKGRKIKVSRFPMKAIGKAWIVGESEGFMKVIKDEESDDLLGIHIVGPKATELIAEGTLAMTLDATAWEVGQTIHPHPTLSEIFGEAMHLIEEKPLGI</sequence>
<name>A0ABW5RCQ8_9BACL</name>
<evidence type="ECO:0000256" key="4">
    <source>
        <dbReference type="ARBA" id="ARBA00016961"/>
    </source>
</evidence>
<dbReference type="InterPro" id="IPR006258">
    <property type="entry name" value="Lipoamide_DH"/>
</dbReference>